<name>A0A1C7MWK2_9FUNG</name>
<dbReference type="EMBL" id="LUGH01001386">
    <property type="protein sequence ID" value="OBZ81173.1"/>
    <property type="molecule type" value="Genomic_DNA"/>
</dbReference>
<gene>
    <name evidence="1" type="ORF">A0J61_10778</name>
</gene>
<dbReference type="AlphaFoldDB" id="A0A1C7MWK2"/>
<accession>A0A1C7MWK2</accession>
<organism evidence="1 2">
    <name type="scientific">Choanephora cucurbitarum</name>
    <dbReference type="NCBI Taxonomy" id="101091"/>
    <lineage>
        <taxon>Eukaryota</taxon>
        <taxon>Fungi</taxon>
        <taxon>Fungi incertae sedis</taxon>
        <taxon>Mucoromycota</taxon>
        <taxon>Mucoromycotina</taxon>
        <taxon>Mucoromycetes</taxon>
        <taxon>Mucorales</taxon>
        <taxon>Mucorineae</taxon>
        <taxon>Choanephoraceae</taxon>
        <taxon>Choanephoroideae</taxon>
        <taxon>Choanephora</taxon>
    </lineage>
</organism>
<evidence type="ECO:0000313" key="2">
    <source>
        <dbReference type="Proteomes" id="UP000093000"/>
    </source>
</evidence>
<dbReference type="OrthoDB" id="2404523at2759"/>
<sequence>MIKVEVQWGSDYADKHRHMNNRSINRLDGTRSAMKDYIGSSKGKLGPVIELVQDKGKFYSKLIAFEYYLLKI</sequence>
<dbReference type="InParanoid" id="A0A1C7MWK2"/>
<dbReference type="Proteomes" id="UP000093000">
    <property type="component" value="Unassembled WGS sequence"/>
</dbReference>
<reference evidence="1 2" key="1">
    <citation type="submission" date="2016-03" db="EMBL/GenBank/DDBJ databases">
        <title>Choanephora cucurbitarum.</title>
        <authorList>
            <person name="Min B."/>
            <person name="Park H."/>
            <person name="Park J.-H."/>
            <person name="Shin H.-D."/>
            <person name="Choi I.-G."/>
        </authorList>
    </citation>
    <scope>NUCLEOTIDE SEQUENCE [LARGE SCALE GENOMIC DNA]</scope>
    <source>
        <strain evidence="1 2">KUS-F28377</strain>
    </source>
</reference>
<evidence type="ECO:0000313" key="1">
    <source>
        <dbReference type="EMBL" id="OBZ81173.1"/>
    </source>
</evidence>
<keyword evidence="2" id="KW-1185">Reference proteome</keyword>
<comment type="caution">
    <text evidence="1">The sequence shown here is derived from an EMBL/GenBank/DDBJ whole genome shotgun (WGS) entry which is preliminary data.</text>
</comment>
<proteinExistence type="predicted"/>
<protein>
    <submittedName>
        <fullName evidence="1">Uncharacterized protein</fullName>
    </submittedName>
</protein>